<protein>
    <submittedName>
        <fullName evidence="1">Uncharacterized protein</fullName>
    </submittedName>
</protein>
<accession>A0A645DUU2</accession>
<comment type="caution">
    <text evidence="1">The sequence shown here is derived from an EMBL/GenBank/DDBJ whole genome shotgun (WGS) entry which is preliminary data.</text>
</comment>
<organism evidence="1">
    <name type="scientific">bioreactor metagenome</name>
    <dbReference type="NCBI Taxonomy" id="1076179"/>
    <lineage>
        <taxon>unclassified sequences</taxon>
        <taxon>metagenomes</taxon>
        <taxon>ecological metagenomes</taxon>
    </lineage>
</organism>
<dbReference type="EMBL" id="VSSQ01039913">
    <property type="protein sequence ID" value="MPM93055.1"/>
    <property type="molecule type" value="Genomic_DNA"/>
</dbReference>
<proteinExistence type="predicted"/>
<gene>
    <name evidence="1" type="ORF">SDC9_140191</name>
</gene>
<sequence>MGSGSAVCYNNKNNIKILGKMAKTWCGMVAGGPAGRRDEGDFEGSLAGRHFVCRLFFGAGRGRTAAVCVPGQCAGHGVCVFAAADGHFKKAADQRFGRLVFAKYGVLVCAVQCRHYPVF</sequence>
<dbReference type="AlphaFoldDB" id="A0A645DUU2"/>
<reference evidence="1" key="1">
    <citation type="submission" date="2019-08" db="EMBL/GenBank/DDBJ databases">
        <authorList>
            <person name="Kucharzyk K."/>
            <person name="Murdoch R.W."/>
            <person name="Higgins S."/>
            <person name="Loffler F."/>
        </authorList>
    </citation>
    <scope>NUCLEOTIDE SEQUENCE</scope>
</reference>
<name>A0A645DUU2_9ZZZZ</name>
<evidence type="ECO:0000313" key="1">
    <source>
        <dbReference type="EMBL" id="MPM93055.1"/>
    </source>
</evidence>